<evidence type="ECO:0000256" key="2">
    <source>
        <dbReference type="ARBA" id="ARBA00022723"/>
    </source>
</evidence>
<dbReference type="Proteomes" id="UP000015524">
    <property type="component" value="Unassembled WGS sequence"/>
</dbReference>
<evidence type="ECO:0000256" key="5">
    <source>
        <dbReference type="ARBA" id="ARBA00023014"/>
    </source>
</evidence>
<feature type="domain" description="Rieske" evidence="7">
    <location>
        <begin position="1"/>
        <end position="50"/>
    </location>
</feature>
<keyword evidence="2" id="KW-0479">Metal-binding</keyword>
<keyword evidence="6" id="KW-0534">Nitrate assimilation</keyword>
<evidence type="ECO:0000313" key="9">
    <source>
        <dbReference type="Proteomes" id="UP000015524"/>
    </source>
</evidence>
<dbReference type="InterPro" id="IPR036922">
    <property type="entry name" value="Rieske_2Fe-2S_sf"/>
</dbReference>
<name>T0HSH5_9SPHN</name>
<dbReference type="InterPro" id="IPR012748">
    <property type="entry name" value="Rieske-like_NirD"/>
</dbReference>
<gene>
    <name evidence="8" type="ORF">L485_13265</name>
</gene>
<evidence type="ECO:0000256" key="6">
    <source>
        <dbReference type="ARBA" id="ARBA00023063"/>
    </source>
</evidence>
<evidence type="ECO:0000256" key="4">
    <source>
        <dbReference type="ARBA" id="ARBA00023004"/>
    </source>
</evidence>
<proteinExistence type="predicted"/>
<evidence type="ECO:0000256" key="1">
    <source>
        <dbReference type="ARBA" id="ARBA00022714"/>
    </source>
</evidence>
<keyword evidence="9" id="KW-1185">Reference proteome</keyword>
<dbReference type="Gene3D" id="2.102.10.10">
    <property type="entry name" value="Rieske [2Fe-2S] iron-sulphur domain"/>
    <property type="match status" value="1"/>
</dbReference>
<keyword evidence="5" id="KW-0411">Iron-sulfur</keyword>
<dbReference type="GO" id="GO:0042128">
    <property type="term" value="P:nitrate assimilation"/>
    <property type="evidence" value="ECO:0007669"/>
    <property type="project" value="UniProtKB-KW"/>
</dbReference>
<accession>T0HSH5</accession>
<keyword evidence="3" id="KW-0560">Oxidoreductase</keyword>
<dbReference type="GO" id="GO:0008942">
    <property type="term" value="F:nitrite reductase [NAD(P)H] activity"/>
    <property type="evidence" value="ECO:0007669"/>
    <property type="project" value="InterPro"/>
</dbReference>
<dbReference type="PROSITE" id="PS51296">
    <property type="entry name" value="RIESKE"/>
    <property type="match status" value="1"/>
</dbReference>
<keyword evidence="4" id="KW-0408">Iron</keyword>
<dbReference type="GO" id="GO:0046872">
    <property type="term" value="F:metal ion binding"/>
    <property type="evidence" value="ECO:0007669"/>
    <property type="project" value="UniProtKB-KW"/>
</dbReference>
<sequence length="52" mass="5860">MSDGWLEDFVIECPLHSARFDVRDGAVLASPAWDSLLCYRVRVNDGVVEVHL</sequence>
<dbReference type="GO" id="GO:0051537">
    <property type="term" value="F:2 iron, 2 sulfur cluster binding"/>
    <property type="evidence" value="ECO:0007669"/>
    <property type="project" value="UniProtKB-KW"/>
</dbReference>
<dbReference type="Pfam" id="PF13806">
    <property type="entry name" value="Rieske_2"/>
    <property type="match status" value="1"/>
</dbReference>
<evidence type="ECO:0000313" key="8">
    <source>
        <dbReference type="EMBL" id="EQB00504.1"/>
    </source>
</evidence>
<organism evidence="8 9">
    <name type="scientific">Sphingobium baderi LL03</name>
    <dbReference type="NCBI Taxonomy" id="1114964"/>
    <lineage>
        <taxon>Bacteria</taxon>
        <taxon>Pseudomonadati</taxon>
        <taxon>Pseudomonadota</taxon>
        <taxon>Alphaproteobacteria</taxon>
        <taxon>Sphingomonadales</taxon>
        <taxon>Sphingomonadaceae</taxon>
        <taxon>Sphingobium</taxon>
    </lineage>
</organism>
<protein>
    <recommendedName>
        <fullName evidence="7">Rieske domain-containing protein</fullName>
    </recommendedName>
</protein>
<reference evidence="8 9" key="1">
    <citation type="journal article" date="2013" name="Genome Announc.">
        <title>Draft Genome Sequence of a Hexachlorocyclohexane-Degrading Bacterium, Sphingobium baderi Strain LL03T.</title>
        <authorList>
            <person name="Kaur J."/>
            <person name="Verma H."/>
            <person name="Tripathi C."/>
            <person name="Khurana J.P."/>
            <person name="Lal R."/>
        </authorList>
    </citation>
    <scope>NUCLEOTIDE SEQUENCE [LARGE SCALE GENOMIC DNA]</scope>
    <source>
        <strain evidence="8 9">LL03</strain>
    </source>
</reference>
<dbReference type="InterPro" id="IPR017941">
    <property type="entry name" value="Rieske_2Fe-2S"/>
</dbReference>
<comment type="caution">
    <text evidence="8">The sequence shown here is derived from an EMBL/GenBank/DDBJ whole genome shotgun (WGS) entry which is preliminary data.</text>
</comment>
<evidence type="ECO:0000256" key="3">
    <source>
        <dbReference type="ARBA" id="ARBA00023002"/>
    </source>
</evidence>
<dbReference type="EMBL" id="ATIB01000069">
    <property type="protein sequence ID" value="EQB00504.1"/>
    <property type="molecule type" value="Genomic_DNA"/>
</dbReference>
<keyword evidence="1" id="KW-0001">2Fe-2S</keyword>
<dbReference type="AlphaFoldDB" id="T0HSH5"/>
<evidence type="ECO:0000259" key="7">
    <source>
        <dbReference type="PROSITE" id="PS51296"/>
    </source>
</evidence>
<dbReference type="SUPFAM" id="SSF50022">
    <property type="entry name" value="ISP domain"/>
    <property type="match status" value="1"/>
</dbReference>